<reference evidence="9 10" key="1">
    <citation type="submission" date="2021-06" db="EMBL/GenBank/DDBJ databases">
        <authorList>
            <person name="Kallberg Y."/>
            <person name="Tangrot J."/>
            <person name="Rosling A."/>
        </authorList>
    </citation>
    <scope>NUCLEOTIDE SEQUENCE [LARGE SCALE GENOMIC DNA]</scope>
    <source>
        <strain evidence="9 10">120-4 pot B 10/14</strain>
    </source>
</reference>
<feature type="non-terminal residue" evidence="9">
    <location>
        <position position="1"/>
    </location>
</feature>
<proteinExistence type="predicted"/>
<evidence type="ECO:0000313" key="9">
    <source>
        <dbReference type="EMBL" id="CAG8856300.1"/>
    </source>
</evidence>
<evidence type="ECO:0000256" key="6">
    <source>
        <dbReference type="ARBA" id="ARBA00023029"/>
    </source>
</evidence>
<keyword evidence="10" id="KW-1185">Reference proteome</keyword>
<gene>
    <name evidence="9" type="ORF">GMARGA_LOCUS45121</name>
</gene>
<dbReference type="EC" id="5.6.2.2" evidence="3"/>
<evidence type="ECO:0000256" key="2">
    <source>
        <dbReference type="ARBA" id="ARBA00001946"/>
    </source>
</evidence>
<evidence type="ECO:0000313" key="10">
    <source>
        <dbReference type="Proteomes" id="UP000789901"/>
    </source>
</evidence>
<name>A0ABN7XNJ8_GIGMA</name>
<evidence type="ECO:0000256" key="8">
    <source>
        <dbReference type="ARBA" id="ARBA00023235"/>
    </source>
</evidence>
<dbReference type="PANTHER" id="PTHR10169:SF38">
    <property type="entry name" value="DNA TOPOISOMERASE 2"/>
    <property type="match status" value="1"/>
</dbReference>
<keyword evidence="7" id="KW-0238">DNA-binding</keyword>
<feature type="non-terminal residue" evidence="9">
    <location>
        <position position="84"/>
    </location>
</feature>
<dbReference type="PANTHER" id="PTHR10169">
    <property type="entry name" value="DNA TOPOISOMERASE/GYRASE"/>
    <property type="match status" value="1"/>
</dbReference>
<comment type="cofactor">
    <cofactor evidence="2">
        <name>Mg(2+)</name>
        <dbReference type="ChEBI" id="CHEBI:18420"/>
    </cofactor>
</comment>
<dbReference type="Proteomes" id="UP000789901">
    <property type="component" value="Unassembled WGS sequence"/>
</dbReference>
<dbReference type="InterPro" id="IPR001154">
    <property type="entry name" value="TopoII_euk"/>
</dbReference>
<accession>A0ABN7XNJ8</accession>
<dbReference type="SUPFAM" id="SSF56719">
    <property type="entry name" value="Type II DNA topoisomerase"/>
    <property type="match status" value="1"/>
</dbReference>
<dbReference type="InterPro" id="IPR013760">
    <property type="entry name" value="Topo_IIA-like_dom_sf"/>
</dbReference>
<evidence type="ECO:0000256" key="3">
    <source>
        <dbReference type="ARBA" id="ARBA00012895"/>
    </source>
</evidence>
<comment type="catalytic activity">
    <reaction evidence="1">
        <text>ATP-dependent breakage, passage and rejoining of double-stranded DNA.</text>
        <dbReference type="EC" id="5.6.2.2"/>
    </reaction>
</comment>
<evidence type="ECO:0000256" key="7">
    <source>
        <dbReference type="ARBA" id="ARBA00023125"/>
    </source>
</evidence>
<evidence type="ECO:0000256" key="4">
    <source>
        <dbReference type="ARBA" id="ARBA00022741"/>
    </source>
</evidence>
<dbReference type="EMBL" id="CAJVQB010158374">
    <property type="protein sequence ID" value="CAG8856300.1"/>
    <property type="molecule type" value="Genomic_DNA"/>
</dbReference>
<protein>
    <recommendedName>
        <fullName evidence="3">DNA topoisomerase (ATP-hydrolyzing)</fullName>
        <ecNumber evidence="3">5.6.2.2</ecNumber>
    </recommendedName>
</protein>
<dbReference type="InterPro" id="IPR013759">
    <property type="entry name" value="Topo_IIA_B_C"/>
</dbReference>
<dbReference type="Gene3D" id="3.30.1490.30">
    <property type="match status" value="1"/>
</dbReference>
<keyword evidence="5" id="KW-0067">ATP-binding</keyword>
<comment type="caution">
    <text evidence="9">The sequence shown here is derived from an EMBL/GenBank/DDBJ whole genome shotgun (WGS) entry which is preliminary data.</text>
</comment>
<keyword evidence="8" id="KW-0413">Isomerase</keyword>
<dbReference type="InterPro" id="IPR050634">
    <property type="entry name" value="DNA_Topoisomerase_II"/>
</dbReference>
<dbReference type="Gene3D" id="3.40.50.670">
    <property type="match status" value="1"/>
</dbReference>
<evidence type="ECO:0000256" key="5">
    <source>
        <dbReference type="ARBA" id="ARBA00022840"/>
    </source>
</evidence>
<keyword evidence="6" id="KW-0799">Topoisomerase</keyword>
<sequence length="84" mass="10041">DYDGSHIKGLIINLLDHFYPSLLKIPDFLREFITPIVKCTHNRTKEIISFYTIPEYEHEAKDAKEYFSDLPTHMKPFRELQQDE</sequence>
<organism evidence="9 10">
    <name type="scientific">Gigaspora margarita</name>
    <dbReference type="NCBI Taxonomy" id="4874"/>
    <lineage>
        <taxon>Eukaryota</taxon>
        <taxon>Fungi</taxon>
        <taxon>Fungi incertae sedis</taxon>
        <taxon>Mucoromycota</taxon>
        <taxon>Glomeromycotina</taxon>
        <taxon>Glomeromycetes</taxon>
        <taxon>Diversisporales</taxon>
        <taxon>Gigasporaceae</taxon>
        <taxon>Gigaspora</taxon>
    </lineage>
</organism>
<evidence type="ECO:0000256" key="1">
    <source>
        <dbReference type="ARBA" id="ARBA00000185"/>
    </source>
</evidence>
<keyword evidence="4" id="KW-0547">Nucleotide-binding</keyword>
<dbReference type="PRINTS" id="PR01158">
    <property type="entry name" value="TOPISMRASEII"/>
</dbReference>